<feature type="domain" description="Scytalone dehydratase-like" evidence="3">
    <location>
        <begin position="9"/>
        <end position="145"/>
    </location>
</feature>
<dbReference type="InterPro" id="IPR032710">
    <property type="entry name" value="NTF2-like_dom_sf"/>
</dbReference>
<dbReference type="SUPFAM" id="SSF54427">
    <property type="entry name" value="NTF2-like"/>
    <property type="match status" value="1"/>
</dbReference>
<comment type="caution">
    <text evidence="4">The sequence shown here is derived from an EMBL/GenBank/DDBJ whole genome shotgun (WGS) entry which is preliminary data.</text>
</comment>
<organism evidence="4 5">
    <name type="scientific">Penicillium malachiteum</name>
    <dbReference type="NCBI Taxonomy" id="1324776"/>
    <lineage>
        <taxon>Eukaryota</taxon>
        <taxon>Fungi</taxon>
        <taxon>Dikarya</taxon>
        <taxon>Ascomycota</taxon>
        <taxon>Pezizomycotina</taxon>
        <taxon>Eurotiomycetes</taxon>
        <taxon>Eurotiomycetidae</taxon>
        <taxon>Eurotiales</taxon>
        <taxon>Aspergillaceae</taxon>
        <taxon>Penicillium</taxon>
    </lineage>
</organism>
<name>A0AAD6HNW2_9EURO</name>
<dbReference type="Proteomes" id="UP001215712">
    <property type="component" value="Unassembled WGS sequence"/>
</dbReference>
<reference evidence="4" key="2">
    <citation type="submission" date="2023-01" db="EMBL/GenBank/DDBJ databases">
        <authorList>
            <person name="Petersen C."/>
        </authorList>
    </citation>
    <scope>NUCLEOTIDE SEQUENCE</scope>
    <source>
        <strain evidence="4">IBT 17514</strain>
    </source>
</reference>
<dbReference type="InterPro" id="IPR049884">
    <property type="entry name" value="Scytalone_dh"/>
</dbReference>
<evidence type="ECO:0000259" key="3">
    <source>
        <dbReference type="Pfam" id="PF02982"/>
    </source>
</evidence>
<evidence type="ECO:0000256" key="1">
    <source>
        <dbReference type="ARBA" id="ARBA00008584"/>
    </source>
</evidence>
<accession>A0AAD6HNW2</accession>
<protein>
    <submittedName>
        <fullName evidence="4">NTF2-like protein</fullName>
    </submittedName>
</protein>
<dbReference type="Pfam" id="PF02982">
    <property type="entry name" value="Scytalone_dh"/>
    <property type="match status" value="1"/>
</dbReference>
<dbReference type="GO" id="GO:0016829">
    <property type="term" value="F:lyase activity"/>
    <property type="evidence" value="ECO:0007669"/>
    <property type="project" value="UniProtKB-KW"/>
</dbReference>
<dbReference type="CDD" id="cd00531">
    <property type="entry name" value="NTF2_like"/>
    <property type="match status" value="1"/>
</dbReference>
<evidence type="ECO:0000256" key="2">
    <source>
        <dbReference type="ARBA" id="ARBA00023239"/>
    </source>
</evidence>
<dbReference type="Gene3D" id="3.10.450.50">
    <property type="match status" value="1"/>
</dbReference>
<keyword evidence="2" id="KW-0456">Lyase</keyword>
<proteinExistence type="inferred from homology"/>
<reference evidence="4" key="1">
    <citation type="journal article" date="2023" name="IMA Fungus">
        <title>Comparative genomic study of the Penicillium genus elucidates a diverse pangenome and 15 lateral gene transfer events.</title>
        <authorList>
            <person name="Petersen C."/>
            <person name="Sorensen T."/>
            <person name="Nielsen M.R."/>
            <person name="Sondergaard T.E."/>
            <person name="Sorensen J.L."/>
            <person name="Fitzpatrick D.A."/>
            <person name="Frisvad J.C."/>
            <person name="Nielsen K.L."/>
        </authorList>
    </citation>
    <scope>NUCLEOTIDE SEQUENCE</scope>
    <source>
        <strain evidence="4">IBT 17514</strain>
    </source>
</reference>
<evidence type="ECO:0000313" key="5">
    <source>
        <dbReference type="Proteomes" id="UP001215712"/>
    </source>
</evidence>
<sequence length="150" mass="16917">MTTPQILCQNILFDWAESLDTKNWEKLDSLFTRSITVDYGGVVGFENVSTPQGFIDSLAHPASLGKDAISTQHFVGATKWEEISDKKWTVTYQIRVAHWHSKEGSDVRNANGYGLNTMEFELTDEGWKIVHLKVRPRMMEGDIVAVLSGQ</sequence>
<gene>
    <name evidence="4" type="ORF">N7493_004605</name>
</gene>
<dbReference type="AlphaFoldDB" id="A0AAD6HNW2"/>
<evidence type="ECO:0000313" key="4">
    <source>
        <dbReference type="EMBL" id="KAJ5728275.1"/>
    </source>
</evidence>
<dbReference type="EMBL" id="JAQJAN010000005">
    <property type="protein sequence ID" value="KAJ5728275.1"/>
    <property type="molecule type" value="Genomic_DNA"/>
</dbReference>
<comment type="similarity">
    <text evidence="1">Belongs to the scytalone dehydratase family.</text>
</comment>
<keyword evidence="5" id="KW-1185">Reference proteome</keyword>